<dbReference type="Pfam" id="PF00565">
    <property type="entry name" value="SNase"/>
    <property type="match status" value="1"/>
</dbReference>
<dbReference type="InterPro" id="IPR002071">
    <property type="entry name" value="Thermonucl_AS"/>
</dbReference>
<dbReference type="EMBL" id="JARJGR010000828">
    <property type="protein sequence ID" value="MDF3637121.1"/>
    <property type="molecule type" value="Genomic_DNA"/>
</dbReference>
<dbReference type="Proteomes" id="UP001215180">
    <property type="component" value="Unassembled WGS sequence"/>
</dbReference>
<gene>
    <name evidence="6" type="ORF">P3S46_07890</name>
</gene>
<dbReference type="PROSITE" id="PS01123">
    <property type="entry name" value="TNASE_1"/>
    <property type="match status" value="1"/>
</dbReference>
<feature type="chain" id="PRO_5043778718" evidence="4">
    <location>
        <begin position="22"/>
        <end position="157"/>
    </location>
</feature>
<feature type="signal peptide" evidence="4">
    <location>
        <begin position="1"/>
        <end position="21"/>
    </location>
</feature>
<evidence type="ECO:0000259" key="5">
    <source>
        <dbReference type="PROSITE" id="PS50830"/>
    </source>
</evidence>
<dbReference type="InterPro" id="IPR016071">
    <property type="entry name" value="Staphylococal_nuclease_OB-fold"/>
</dbReference>
<protein>
    <submittedName>
        <fullName evidence="6">Thermonuclease family protein</fullName>
    </submittedName>
</protein>
<sequence length="157" mass="17683">MKRAAAALMLFASMHPALCLADFSGRIVRVIDGDTVQVLTGGEMVRVRLNGIDAPESSQPFGQKAKQNLINLAAQKDSRIESQDKDRYGRWLGTVVINGVNINAEQVKAGMAWAYRYHGRASDENMLRLEQEARQHRIGLWSASNPVEPWKWRNQHK</sequence>
<dbReference type="SMART" id="SM00318">
    <property type="entry name" value="SNc"/>
    <property type="match status" value="1"/>
</dbReference>
<dbReference type="GO" id="GO:0004519">
    <property type="term" value="F:endonuclease activity"/>
    <property type="evidence" value="ECO:0007669"/>
    <property type="project" value="UniProtKB-KW"/>
</dbReference>
<dbReference type="RefSeq" id="WP_006687042.1">
    <property type="nucleotide sequence ID" value="NZ_JARJGR010000828.1"/>
</dbReference>
<keyword evidence="2" id="KW-0255">Endonuclease</keyword>
<dbReference type="AlphaFoldDB" id="A0AAW6NL38"/>
<dbReference type="Gene3D" id="2.40.50.90">
    <property type="match status" value="1"/>
</dbReference>
<evidence type="ECO:0000256" key="4">
    <source>
        <dbReference type="SAM" id="SignalP"/>
    </source>
</evidence>
<evidence type="ECO:0000256" key="3">
    <source>
        <dbReference type="ARBA" id="ARBA00022801"/>
    </source>
</evidence>
<proteinExistence type="predicted"/>
<accession>A0AAW6NL38</accession>
<dbReference type="CDD" id="cd00175">
    <property type="entry name" value="SNc"/>
    <property type="match status" value="1"/>
</dbReference>
<evidence type="ECO:0000313" key="6">
    <source>
        <dbReference type="EMBL" id="MDF3637121.1"/>
    </source>
</evidence>
<dbReference type="PANTHER" id="PTHR12302">
    <property type="entry name" value="EBNA2 BINDING PROTEIN P100"/>
    <property type="match status" value="1"/>
</dbReference>
<keyword evidence="4" id="KW-0732">Signal</keyword>
<dbReference type="InterPro" id="IPR035437">
    <property type="entry name" value="SNase_OB-fold_sf"/>
</dbReference>
<name>A0AAW6NL38_ENTCL</name>
<dbReference type="GO" id="GO:0003676">
    <property type="term" value="F:nucleic acid binding"/>
    <property type="evidence" value="ECO:0007669"/>
    <property type="project" value="InterPro"/>
</dbReference>
<feature type="domain" description="TNase-like" evidence="5">
    <location>
        <begin position="21"/>
        <end position="143"/>
    </location>
</feature>
<dbReference type="PROSITE" id="PS50830">
    <property type="entry name" value="TNASE_3"/>
    <property type="match status" value="1"/>
</dbReference>
<organism evidence="6 7">
    <name type="scientific">Enterobacter cloacae</name>
    <dbReference type="NCBI Taxonomy" id="550"/>
    <lineage>
        <taxon>Bacteria</taxon>
        <taxon>Pseudomonadati</taxon>
        <taxon>Pseudomonadota</taxon>
        <taxon>Gammaproteobacteria</taxon>
        <taxon>Enterobacterales</taxon>
        <taxon>Enterobacteriaceae</taxon>
        <taxon>Enterobacter</taxon>
        <taxon>Enterobacter cloacae complex</taxon>
    </lineage>
</organism>
<comment type="caution">
    <text evidence="6">The sequence shown here is derived from an EMBL/GenBank/DDBJ whole genome shotgun (WGS) entry which is preliminary data.</text>
</comment>
<evidence type="ECO:0000313" key="7">
    <source>
        <dbReference type="Proteomes" id="UP001215180"/>
    </source>
</evidence>
<dbReference type="PANTHER" id="PTHR12302:SF3">
    <property type="entry name" value="SERINE_THREONINE-PROTEIN KINASE 31"/>
    <property type="match status" value="1"/>
</dbReference>
<evidence type="ECO:0000256" key="1">
    <source>
        <dbReference type="ARBA" id="ARBA00022722"/>
    </source>
</evidence>
<evidence type="ECO:0000256" key="2">
    <source>
        <dbReference type="ARBA" id="ARBA00022759"/>
    </source>
</evidence>
<dbReference type="GO" id="GO:0016787">
    <property type="term" value="F:hydrolase activity"/>
    <property type="evidence" value="ECO:0007669"/>
    <property type="project" value="UniProtKB-KW"/>
</dbReference>
<dbReference type="SUPFAM" id="SSF50199">
    <property type="entry name" value="Staphylococcal nuclease"/>
    <property type="match status" value="1"/>
</dbReference>
<keyword evidence="3" id="KW-0378">Hydrolase</keyword>
<reference evidence="6" key="1">
    <citation type="submission" date="2023-03" db="EMBL/GenBank/DDBJ databases">
        <title>A Study on Prevalence and Characterization of Enterobacter cloacae strains in China.</title>
        <authorList>
            <person name="Zheng Z."/>
        </authorList>
    </citation>
    <scope>NUCLEOTIDE SEQUENCE</scope>
    <source>
        <strain evidence="6">EC77</strain>
    </source>
</reference>
<keyword evidence="1" id="KW-0540">Nuclease</keyword>